<evidence type="ECO:0000313" key="10">
    <source>
        <dbReference type="Proteomes" id="UP001280121"/>
    </source>
</evidence>
<dbReference type="SUPFAM" id="SSF52047">
    <property type="entry name" value="RNI-like"/>
    <property type="match status" value="1"/>
</dbReference>
<reference evidence="9" key="1">
    <citation type="journal article" date="2023" name="Plant J.">
        <title>Genome sequences and population genomics provide insights into the demographic history, inbreeding, and mutation load of two 'living fossil' tree species of Dipteronia.</title>
        <authorList>
            <person name="Feng Y."/>
            <person name="Comes H.P."/>
            <person name="Chen J."/>
            <person name="Zhu S."/>
            <person name="Lu R."/>
            <person name="Zhang X."/>
            <person name="Li P."/>
            <person name="Qiu J."/>
            <person name="Olsen K.M."/>
            <person name="Qiu Y."/>
        </authorList>
    </citation>
    <scope>NUCLEOTIDE SEQUENCE</scope>
    <source>
        <strain evidence="9">KIB01</strain>
    </source>
</reference>
<dbReference type="SUPFAM" id="SSF52540">
    <property type="entry name" value="P-loop containing nucleoside triphosphate hydrolases"/>
    <property type="match status" value="1"/>
</dbReference>
<dbReference type="SMART" id="SM00369">
    <property type="entry name" value="LRR_TYP"/>
    <property type="match status" value="3"/>
</dbReference>
<keyword evidence="4" id="KW-0520">NAD</keyword>
<evidence type="ECO:0000256" key="2">
    <source>
        <dbReference type="ARBA" id="ARBA00022614"/>
    </source>
</evidence>
<organism evidence="9 10">
    <name type="scientific">Dipteronia dyeriana</name>
    <dbReference type="NCBI Taxonomy" id="168575"/>
    <lineage>
        <taxon>Eukaryota</taxon>
        <taxon>Viridiplantae</taxon>
        <taxon>Streptophyta</taxon>
        <taxon>Embryophyta</taxon>
        <taxon>Tracheophyta</taxon>
        <taxon>Spermatophyta</taxon>
        <taxon>Magnoliopsida</taxon>
        <taxon>eudicotyledons</taxon>
        <taxon>Gunneridae</taxon>
        <taxon>Pentapetalae</taxon>
        <taxon>rosids</taxon>
        <taxon>malvids</taxon>
        <taxon>Sapindales</taxon>
        <taxon>Sapindaceae</taxon>
        <taxon>Hippocastanoideae</taxon>
        <taxon>Acereae</taxon>
        <taxon>Dipteronia</taxon>
    </lineage>
</organism>
<dbReference type="InterPro" id="IPR027417">
    <property type="entry name" value="P-loop_NTPase"/>
</dbReference>
<accession>A0AAD9TKM3</accession>
<dbReference type="GO" id="GO:0051707">
    <property type="term" value="P:response to other organism"/>
    <property type="evidence" value="ECO:0007669"/>
    <property type="project" value="UniProtKB-ARBA"/>
</dbReference>
<dbReference type="InterPro" id="IPR003591">
    <property type="entry name" value="Leu-rich_rpt_typical-subtyp"/>
</dbReference>
<gene>
    <name evidence="9" type="ORF">Ddye_032146</name>
</gene>
<dbReference type="Pfam" id="PF00560">
    <property type="entry name" value="LRR_1"/>
    <property type="match status" value="2"/>
</dbReference>
<dbReference type="GO" id="GO:0061809">
    <property type="term" value="F:NAD+ nucleosidase activity, cyclic ADP-ribose generating"/>
    <property type="evidence" value="ECO:0007669"/>
    <property type="project" value="UniProtKB-EC"/>
</dbReference>
<dbReference type="EMBL" id="JANJYI010000009">
    <property type="protein sequence ID" value="KAK2637354.1"/>
    <property type="molecule type" value="Genomic_DNA"/>
</dbReference>
<comment type="catalytic activity">
    <reaction evidence="5">
        <text>NAD(+) + H2O = ADP-D-ribose + nicotinamide + H(+)</text>
        <dbReference type="Rhea" id="RHEA:16301"/>
        <dbReference type="ChEBI" id="CHEBI:15377"/>
        <dbReference type="ChEBI" id="CHEBI:15378"/>
        <dbReference type="ChEBI" id="CHEBI:17154"/>
        <dbReference type="ChEBI" id="CHEBI:57540"/>
        <dbReference type="ChEBI" id="CHEBI:57967"/>
        <dbReference type="EC" id="3.2.2.6"/>
    </reaction>
    <physiologicalReaction direction="left-to-right" evidence="5">
        <dbReference type="Rhea" id="RHEA:16302"/>
    </physiologicalReaction>
</comment>
<evidence type="ECO:0000259" key="8">
    <source>
        <dbReference type="Pfam" id="PF23598"/>
    </source>
</evidence>
<keyword evidence="2" id="KW-0433">Leucine-rich repeat</keyword>
<evidence type="ECO:0000259" key="7">
    <source>
        <dbReference type="Pfam" id="PF20160"/>
    </source>
</evidence>
<evidence type="ECO:0000256" key="5">
    <source>
        <dbReference type="ARBA" id="ARBA00047304"/>
    </source>
</evidence>
<dbReference type="Gene3D" id="3.80.10.10">
    <property type="entry name" value="Ribonuclease Inhibitor"/>
    <property type="match status" value="1"/>
</dbReference>
<dbReference type="InterPro" id="IPR001611">
    <property type="entry name" value="Leu-rich_rpt"/>
</dbReference>
<comment type="caution">
    <text evidence="9">The sequence shown here is derived from an EMBL/GenBank/DDBJ whole genome shotgun (WGS) entry which is preliminary data.</text>
</comment>
<dbReference type="Proteomes" id="UP001280121">
    <property type="component" value="Unassembled WGS sequence"/>
</dbReference>
<dbReference type="InterPro" id="IPR044974">
    <property type="entry name" value="Disease_R_plants"/>
</dbReference>
<evidence type="ECO:0000256" key="3">
    <source>
        <dbReference type="ARBA" id="ARBA00022737"/>
    </source>
</evidence>
<dbReference type="EC" id="3.2.2.6" evidence="1"/>
<dbReference type="PROSITE" id="PS51450">
    <property type="entry name" value="LRR"/>
    <property type="match status" value="1"/>
</dbReference>
<evidence type="ECO:0000256" key="4">
    <source>
        <dbReference type="ARBA" id="ARBA00023027"/>
    </source>
</evidence>
<evidence type="ECO:0000313" key="9">
    <source>
        <dbReference type="EMBL" id="KAK2637354.1"/>
    </source>
</evidence>
<dbReference type="Pfam" id="PF23598">
    <property type="entry name" value="LRR_14"/>
    <property type="match status" value="1"/>
</dbReference>
<proteinExistence type="predicted"/>
<evidence type="ECO:0000259" key="6">
    <source>
        <dbReference type="Pfam" id="PF00931"/>
    </source>
</evidence>
<dbReference type="PRINTS" id="PR00364">
    <property type="entry name" value="DISEASERSIST"/>
</dbReference>
<dbReference type="PANTHER" id="PTHR11017:SF573">
    <property type="entry name" value="ADP-RIBOSYL CYCLASE_CYCLIC ADP-RIBOSE HYDROLASE"/>
    <property type="match status" value="1"/>
</dbReference>
<dbReference type="Gene3D" id="3.40.50.300">
    <property type="entry name" value="P-loop containing nucleotide triphosphate hydrolases"/>
    <property type="match status" value="2"/>
</dbReference>
<dbReference type="InterPro" id="IPR055414">
    <property type="entry name" value="LRR_R13L4/SHOC2-like"/>
</dbReference>
<feature type="domain" description="NB-ARC" evidence="6">
    <location>
        <begin position="50"/>
        <end position="94"/>
    </location>
</feature>
<evidence type="ECO:0000256" key="1">
    <source>
        <dbReference type="ARBA" id="ARBA00011982"/>
    </source>
</evidence>
<dbReference type="GO" id="GO:0043531">
    <property type="term" value="F:ADP binding"/>
    <property type="evidence" value="ECO:0007669"/>
    <property type="project" value="InterPro"/>
</dbReference>
<dbReference type="AlphaFoldDB" id="A0AAD9TKM3"/>
<feature type="domain" description="Disease resistance R13L4/SHOC-2-like LRR" evidence="8">
    <location>
        <begin position="245"/>
        <end position="333"/>
    </location>
</feature>
<dbReference type="PANTHER" id="PTHR11017">
    <property type="entry name" value="LEUCINE-RICH REPEAT-CONTAINING PROTEIN"/>
    <property type="match status" value="1"/>
</dbReference>
<feature type="domain" description="C-JID" evidence="7">
    <location>
        <begin position="497"/>
        <end position="653"/>
    </location>
</feature>
<dbReference type="Pfam" id="PF20160">
    <property type="entry name" value="C-JID"/>
    <property type="match status" value="1"/>
</dbReference>
<protein>
    <recommendedName>
        <fullName evidence="1">ADP-ribosyl cyclase/cyclic ADP-ribose hydrolase</fullName>
        <ecNumber evidence="1">3.2.2.6</ecNumber>
    </recommendedName>
</protein>
<dbReference type="Pfam" id="PF00931">
    <property type="entry name" value="NB-ARC"/>
    <property type="match status" value="2"/>
</dbReference>
<keyword evidence="3" id="KW-0677">Repeat</keyword>
<dbReference type="GO" id="GO:0006952">
    <property type="term" value="P:defense response"/>
    <property type="evidence" value="ECO:0007669"/>
    <property type="project" value="UniProtKB-KW"/>
</dbReference>
<name>A0AAD9TKM3_9ROSI</name>
<dbReference type="InterPro" id="IPR002182">
    <property type="entry name" value="NB-ARC"/>
</dbReference>
<dbReference type="InterPro" id="IPR045344">
    <property type="entry name" value="C-JID"/>
</dbReference>
<dbReference type="InterPro" id="IPR032675">
    <property type="entry name" value="LRR_dom_sf"/>
</dbReference>
<keyword evidence="10" id="KW-1185">Reference proteome</keyword>
<sequence length="708" mass="80848">MRSWFRKLRQWVSGPEAKLVEDIVKDICGRFHISSFDGDQRSKYVLGMDYHWEKMNELLQVESDDVRFIGICGMGGIGKTTIAEYVYDNLSYEYEVSCFLGDVRQECESSGGRKVARSKKVLIVLDDVDDQLEQLNMSARHDWFGPKSRIIVATRDEQVLKSHAIKYLYKVCGLNDDDALQLFRMNAFKNKHPMDDHVKLSVRIVNYVHGLPLVLKVLGSHLCHTAVEHWKSCTRLRKVHESVGALKIASVLNLEGCNSLQSFPSSVFSGLKSLKILNLQGCSKLDKLPENLEELEHLEELDVGGTAITQVPSSIARLTNLQKLSFQKCNSQPWWSSYLLRTNTRCLSLPSLTGLRSLKTLNLSECNLLEGTLPKDLDSLCSLEDLDLSKNKFISLPESIKRLSKLGILFFENCERLRSLPELPSNIFCVWADGCHSLEYVSLRGCTFPSIALHLVNCPKLIQNRGHLEINLAVMLLKQCIQQWGNRLSNECHICIPRNEIPEWFSCRSDDNTVKIGLPPNWLNDEFMGIAICGVFAIDHEDFDGREIGADCCMDIIGNGYIFYFPLHSFTTFESDHLWLPYMSREQFEHHRSLTWESSHLHSWEYEYDSTDYVLVSTSTCIHARFEVTGGIPLNSKAIKSTGIGLVYKRDVECFEDDLPATDASILHQHHNCSTFAGNTMRFFMPGNFECGYIRLYNHYPRSFDRLM</sequence>
<feature type="domain" description="NB-ARC" evidence="6">
    <location>
        <begin position="114"/>
        <end position="191"/>
    </location>
</feature>